<evidence type="ECO:0000313" key="2">
    <source>
        <dbReference type="EMBL" id="SUZ79624.1"/>
    </source>
</evidence>
<dbReference type="GO" id="GO:0016491">
    <property type="term" value="F:oxidoreductase activity"/>
    <property type="evidence" value="ECO:0007669"/>
    <property type="project" value="InterPro"/>
</dbReference>
<dbReference type="GO" id="GO:0016209">
    <property type="term" value="F:antioxidant activity"/>
    <property type="evidence" value="ECO:0007669"/>
    <property type="project" value="InterPro"/>
</dbReference>
<dbReference type="EMBL" id="UINC01001394">
    <property type="protein sequence ID" value="SUZ79624.1"/>
    <property type="molecule type" value="Genomic_DNA"/>
</dbReference>
<dbReference type="InterPro" id="IPR036929">
    <property type="entry name" value="DsbDN_sf"/>
</dbReference>
<reference evidence="2" key="1">
    <citation type="submission" date="2018-05" db="EMBL/GenBank/DDBJ databases">
        <authorList>
            <person name="Lanie J.A."/>
            <person name="Ng W.-L."/>
            <person name="Kazmierczak K.M."/>
            <person name="Andrzejewski T.M."/>
            <person name="Davidsen T.M."/>
            <person name="Wayne K.J."/>
            <person name="Tettelin H."/>
            <person name="Glass J.I."/>
            <person name="Rusch D."/>
            <person name="Podicherti R."/>
            <person name="Tsui H.-C.T."/>
            <person name="Winkler M.E."/>
        </authorList>
    </citation>
    <scope>NUCLEOTIDE SEQUENCE</scope>
</reference>
<feature type="domain" description="Alkyl hydroperoxide reductase subunit C/ Thiol specific antioxidant" evidence="1">
    <location>
        <begin position="2"/>
        <end position="108"/>
    </location>
</feature>
<dbReference type="Pfam" id="PF00578">
    <property type="entry name" value="AhpC-TSA"/>
    <property type="match status" value="1"/>
</dbReference>
<proteinExistence type="predicted"/>
<gene>
    <name evidence="2" type="ORF">METZ01_LOCUS32478</name>
</gene>
<dbReference type="AlphaFoldDB" id="A0A381QL20"/>
<evidence type="ECO:0000259" key="1">
    <source>
        <dbReference type="Pfam" id="PF00578"/>
    </source>
</evidence>
<dbReference type="SUPFAM" id="SSF52833">
    <property type="entry name" value="Thioredoxin-like"/>
    <property type="match status" value="1"/>
</dbReference>
<dbReference type="Gene3D" id="3.40.30.10">
    <property type="entry name" value="Glutaredoxin"/>
    <property type="match status" value="1"/>
</dbReference>
<protein>
    <recommendedName>
        <fullName evidence="1">Alkyl hydroperoxide reductase subunit C/ Thiol specific antioxidant domain-containing protein</fullName>
    </recommendedName>
</protein>
<dbReference type="Gene3D" id="2.60.40.1250">
    <property type="entry name" value="Thiol:disulfide interchange protein DsbD, N-terminal domain"/>
    <property type="match status" value="1"/>
</dbReference>
<dbReference type="InterPro" id="IPR036249">
    <property type="entry name" value="Thioredoxin-like_sf"/>
</dbReference>
<name>A0A381QL20_9ZZZZ</name>
<dbReference type="InterPro" id="IPR000866">
    <property type="entry name" value="AhpC/TSA"/>
</dbReference>
<accession>A0A381QL20</accession>
<organism evidence="2">
    <name type="scientific">marine metagenome</name>
    <dbReference type="NCBI Taxonomy" id="408172"/>
    <lineage>
        <taxon>unclassified sequences</taxon>
        <taxon>metagenomes</taxon>
        <taxon>ecological metagenomes</taxon>
    </lineage>
</organism>
<feature type="non-terminal residue" evidence="2">
    <location>
        <position position="1"/>
    </location>
</feature>
<sequence length="293" mass="32210">VELQERMEELESSGIGFAAISYDSVEVLADFAQRRGITFPLLSDDDSAVITEFGILNTVAAEGIGPNAEDPGVQADVAKYVSVFGPSQMIVGTPYPGTFMVDNQGRVTSRFFEEFYRERNTTTNVMLKLGVGVSPIEAVEGSTAHLKFSAYPSNSSVTVGTRFSLALEVEPGENMHVYAPGADDMGYRVIGFNLAPNPLARYEPVQYPESEIYHFEPLDEHVPVYQERFMLLQEIVMNGDADAESTMAELGALTLSGTLDYQACDDEICFLPQSIPVSFTLDLTMPDRQRAQR</sequence>